<proteinExistence type="predicted"/>
<dbReference type="EMBL" id="AOGZ02000011">
    <property type="protein sequence ID" value="EOQ97822.1"/>
    <property type="molecule type" value="Genomic_DNA"/>
</dbReference>
<name>R9A6V0_9LEPT</name>
<dbReference type="RefSeq" id="WP_015680204.1">
    <property type="nucleotide sequence ID" value="NZ_AOGZ02000011.1"/>
</dbReference>
<evidence type="ECO:0000256" key="1">
    <source>
        <dbReference type="SAM" id="Phobius"/>
    </source>
</evidence>
<protein>
    <submittedName>
        <fullName evidence="2">Uncharacterized protein</fullName>
    </submittedName>
</protein>
<sequence length="272" mass="31827">MECDTYTNFGTVALVFIGFAQVFILFIQHRHNQIVLIEEYRRQFLTIKLDLGVLVFIGRSPDEYYQILPKDEIVKLKNISSRSDDNSPTIWALDSAKAFFPYFSGVCLKILQGQLNIQDIYPLFGSELLRHSLPLKKLLENFHNDHFPVSKVHLSIRSEIQSWLLYHDGMRRRCLILLDLLWAEASRLEDLAPSDLISAANKKRKTGEINRSRLFEEAKRINRPLIPFREYLLSDFLKHSEYKRGRFLKGLDSNLLRALDERWTENLQGKSL</sequence>
<keyword evidence="1" id="KW-0812">Transmembrane</keyword>
<dbReference type="OrthoDB" id="1432465at2"/>
<keyword evidence="3" id="KW-1185">Reference proteome</keyword>
<evidence type="ECO:0000313" key="2">
    <source>
        <dbReference type="EMBL" id="EOQ97822.1"/>
    </source>
</evidence>
<accession>R9A6V0</accession>
<dbReference type="Proteomes" id="UP000013984">
    <property type="component" value="Unassembled WGS sequence"/>
</dbReference>
<feature type="transmembrane region" description="Helical" evidence="1">
    <location>
        <begin position="6"/>
        <end position="27"/>
    </location>
</feature>
<reference evidence="2" key="1">
    <citation type="submission" date="2013-04" db="EMBL/GenBank/DDBJ databases">
        <authorList>
            <person name="Harkins D.M."/>
            <person name="Durkin A.S."/>
            <person name="Brinkac L.M."/>
            <person name="Haft D.H."/>
            <person name="Selengut J.D."/>
            <person name="Sanka R."/>
            <person name="DePew J."/>
            <person name="Purushe J."/>
            <person name="Galloway R.L."/>
            <person name="Vinetz J.M."/>
            <person name="Sutton G.G."/>
            <person name="Nierman W.C."/>
            <person name="Fouts D.E."/>
        </authorList>
    </citation>
    <scope>NUCLEOTIDE SEQUENCE [LARGE SCALE GENOMIC DNA]</scope>
    <source>
        <strain evidence="2">CDC</strain>
    </source>
</reference>
<dbReference type="AlphaFoldDB" id="R9A6V0"/>
<gene>
    <name evidence="2" type="ORF">LEP1GSC195_0915</name>
</gene>
<keyword evidence="1" id="KW-0472">Membrane</keyword>
<organism evidence="2 3">
    <name type="scientific">Leptospira wolbachii serovar Codice str. CDC</name>
    <dbReference type="NCBI Taxonomy" id="1218599"/>
    <lineage>
        <taxon>Bacteria</taxon>
        <taxon>Pseudomonadati</taxon>
        <taxon>Spirochaetota</taxon>
        <taxon>Spirochaetia</taxon>
        <taxon>Leptospirales</taxon>
        <taxon>Leptospiraceae</taxon>
        <taxon>Leptospira</taxon>
    </lineage>
</organism>
<evidence type="ECO:0000313" key="3">
    <source>
        <dbReference type="Proteomes" id="UP000013984"/>
    </source>
</evidence>
<comment type="caution">
    <text evidence="2">The sequence shown here is derived from an EMBL/GenBank/DDBJ whole genome shotgun (WGS) entry which is preliminary data.</text>
</comment>
<keyword evidence="1" id="KW-1133">Transmembrane helix</keyword>